<feature type="transmembrane region" description="Helical" evidence="9">
    <location>
        <begin position="468"/>
        <end position="495"/>
    </location>
</feature>
<dbReference type="GO" id="GO:0015562">
    <property type="term" value="F:efflux transmembrane transporter activity"/>
    <property type="evidence" value="ECO:0007669"/>
    <property type="project" value="InterPro"/>
</dbReference>
<dbReference type="SUPFAM" id="SSF82693">
    <property type="entry name" value="Multidrug efflux transporter AcrB pore domain, PN1, PN2, PC1 and PC2 subdomains"/>
    <property type="match status" value="3"/>
</dbReference>
<dbReference type="InterPro" id="IPR027463">
    <property type="entry name" value="AcrB_DN_DC_subdom"/>
</dbReference>
<organism evidence="10">
    <name type="scientific">gut metagenome</name>
    <dbReference type="NCBI Taxonomy" id="749906"/>
    <lineage>
        <taxon>unclassified sequences</taxon>
        <taxon>metagenomes</taxon>
        <taxon>organismal metagenomes</taxon>
    </lineage>
</organism>
<feature type="transmembrane region" description="Helical" evidence="9">
    <location>
        <begin position="12"/>
        <end position="33"/>
    </location>
</feature>
<keyword evidence="8 9" id="KW-0472">Membrane</keyword>
<dbReference type="EMBL" id="AMCI01001327">
    <property type="protein sequence ID" value="EJX05923.1"/>
    <property type="molecule type" value="Genomic_DNA"/>
</dbReference>
<feature type="transmembrane region" description="Helical" evidence="9">
    <location>
        <begin position="540"/>
        <end position="557"/>
    </location>
</feature>
<evidence type="ECO:0000256" key="3">
    <source>
        <dbReference type="ARBA" id="ARBA00022448"/>
    </source>
</evidence>
<proteinExistence type="inferred from homology"/>
<keyword evidence="3" id="KW-0813">Transport</keyword>
<dbReference type="Gene3D" id="3.30.70.1440">
    <property type="entry name" value="Multidrug efflux transporter AcrB pore domain"/>
    <property type="match status" value="1"/>
</dbReference>
<keyword evidence="6 9" id="KW-0812">Transmembrane</keyword>
<dbReference type="Gene3D" id="3.30.2090.10">
    <property type="entry name" value="Multidrug efflux transporter AcrB TolC docking domain, DN and DC subdomains"/>
    <property type="match status" value="2"/>
</dbReference>
<dbReference type="PANTHER" id="PTHR32063">
    <property type="match status" value="1"/>
</dbReference>
<feature type="transmembrane region" description="Helical" evidence="9">
    <location>
        <begin position="899"/>
        <end position="919"/>
    </location>
</feature>
<dbReference type="GO" id="GO:0042910">
    <property type="term" value="F:xenobiotic transmembrane transporter activity"/>
    <property type="evidence" value="ECO:0007669"/>
    <property type="project" value="TreeGrafter"/>
</dbReference>
<evidence type="ECO:0000256" key="9">
    <source>
        <dbReference type="SAM" id="Phobius"/>
    </source>
</evidence>
<dbReference type="PANTHER" id="PTHR32063:SF9">
    <property type="entry name" value="SIMILAR TO MULTIDRUG RESISTANCE PROTEIN MEXB"/>
    <property type="match status" value="1"/>
</dbReference>
<feature type="transmembrane region" description="Helical" evidence="9">
    <location>
        <begin position="435"/>
        <end position="456"/>
    </location>
</feature>
<dbReference type="Pfam" id="PF00873">
    <property type="entry name" value="ACR_tran"/>
    <property type="match status" value="1"/>
</dbReference>
<feature type="transmembrane region" description="Helical" evidence="9">
    <location>
        <begin position="1006"/>
        <end position="1031"/>
    </location>
</feature>
<sequence>MNLRTFIERPILSSVISISIVVLGLIGLFTLPVEQYPDIAPPTIQVSTSYFGASAETLQKSVIAPLEEAINGVEDMTYMTSTASNAGVVSITVYFKQGTNPDMAAVNVQNRVSKATGQLPAEVTQVGVMTSKRQTSILQMFSLHSPDNSYDEKFLSNYISINLKPSILRIQGVGDMMVLGGDYSMRIWMKPDVMAQYKLIPSDVAQVLAEQNIESATGSFGENSGETFQYTMKYKGRLITPEEFGEIVIRSTDQGEVLKLKDIADIEMGEESYAFHGAMNGHPGVSCMVFQTAGSNATEVNEQIDAFLEEARKDLPKGVELVQVMSSNDFLYASIHEVVKTLFEAILLVILVVYVFLQDIRSTVVPLVGIFVSLIGTFAFMSLAGFSINLITLFALVLVIGTVVDDAIVVVEAVQARFDVGYRSSYMASIDAMKGISNAVISSSLVFMAVFIPVSFMSGTSGTFYTQFGLTMAVAVGISAVNALTLSPALCALFLKPYINADGTQKDNFAARFRKAFNATFDAMIERYKNGVLFFIKRKWMAWTLLVASVVLLVFLMNTTKTSLVPQEDQGVVFVNVSTAPGSSLNTTNEVMKRIEQRVMGIPQVKYAQRVSGYGLLAGQGSSFGVIILKLKPWEERPEKTDHVDAVIAQVYARTADIKDASVFALSPGMIPGYGMGNALELHMQDKQGGDVNQFFTTTQQYLAALNQRPEISMAYSTFDIRYPQWTVEVDAAKCKRAGITPNAVLTTLSGYYGGQYVSNFNRFSKVYKVMMQADPKFRVDEASLHNIFVRMANGEMAPLSQFMTLTRTYGAETLSRFNMFNSIAVNAMPADGYSTGDAIKAVRETAEQALPKGYGYDFGGITREETEQGSTTVIIFGICFLMIYLILSALYESFLIPFAVLLSVPFGLMGSFLFAKFMGLENNIYLQTGLIMLIGLISKTAILLTEYATERRKAGMSLTSAALSAAKARLRPILMTAGTMVFGLLPLMTATGVGANGNSSLGTGAVGGMLIGTLALLFLVPAFFIVFQYLQEKVRPIQFQPASDWQIQEEYVEATAERQHHIESKKEGEGKK</sequence>
<feature type="transmembrane region" description="Helical" evidence="9">
    <location>
        <begin position="338"/>
        <end position="357"/>
    </location>
</feature>
<dbReference type="SUPFAM" id="SSF82866">
    <property type="entry name" value="Multidrug efflux transporter AcrB transmembrane domain"/>
    <property type="match status" value="2"/>
</dbReference>
<dbReference type="NCBIfam" id="TIGR00915">
    <property type="entry name" value="2A0602"/>
    <property type="match status" value="1"/>
</dbReference>
<dbReference type="GO" id="GO:0005886">
    <property type="term" value="C:plasma membrane"/>
    <property type="evidence" value="ECO:0007669"/>
    <property type="project" value="UniProtKB-SubCell"/>
</dbReference>
<evidence type="ECO:0000256" key="8">
    <source>
        <dbReference type="ARBA" id="ARBA00023136"/>
    </source>
</evidence>
<dbReference type="Gene3D" id="3.30.70.1320">
    <property type="entry name" value="Multidrug efflux transporter AcrB pore domain like"/>
    <property type="match status" value="1"/>
</dbReference>
<evidence type="ECO:0000256" key="2">
    <source>
        <dbReference type="ARBA" id="ARBA00010942"/>
    </source>
</evidence>
<comment type="subcellular location">
    <subcellularLocation>
        <location evidence="1">Cell inner membrane</location>
        <topology evidence="1">Multi-pass membrane protein</topology>
    </subcellularLocation>
</comment>
<accession>J9GT87</accession>
<feature type="transmembrane region" description="Helical" evidence="9">
    <location>
        <begin position="925"/>
        <end position="945"/>
    </location>
</feature>
<evidence type="ECO:0000313" key="10">
    <source>
        <dbReference type="EMBL" id="EJX05923.1"/>
    </source>
</evidence>
<feature type="transmembrane region" description="Helical" evidence="9">
    <location>
        <begin position="974"/>
        <end position="994"/>
    </location>
</feature>
<keyword evidence="7 9" id="KW-1133">Transmembrane helix</keyword>
<gene>
    <name evidence="10" type="ORF">EVA_05969</name>
</gene>
<evidence type="ECO:0000256" key="1">
    <source>
        <dbReference type="ARBA" id="ARBA00004429"/>
    </source>
</evidence>
<reference evidence="10" key="1">
    <citation type="journal article" date="2012" name="PLoS ONE">
        <title>Gene sets for utilization of primary and secondary nutrition supplies in the distal gut of endangered iberian lynx.</title>
        <authorList>
            <person name="Alcaide M."/>
            <person name="Messina E."/>
            <person name="Richter M."/>
            <person name="Bargiela R."/>
            <person name="Peplies J."/>
            <person name="Huws S.A."/>
            <person name="Newbold C.J."/>
            <person name="Golyshin P.N."/>
            <person name="Simon M.A."/>
            <person name="Lopez G."/>
            <person name="Yakimov M.M."/>
            <person name="Ferrer M."/>
        </authorList>
    </citation>
    <scope>NUCLEOTIDE SEQUENCE</scope>
</reference>
<dbReference type="AlphaFoldDB" id="J9GT87"/>
<dbReference type="SUPFAM" id="SSF82714">
    <property type="entry name" value="Multidrug efflux transporter AcrB TolC docking domain, DN and DC subdomains"/>
    <property type="match status" value="2"/>
</dbReference>
<name>J9GT87_9ZZZZ</name>
<protein>
    <submittedName>
        <fullName evidence="10">AcrB/AcrD/AcrF family multidrug resistance protein</fullName>
    </submittedName>
</protein>
<keyword evidence="4" id="KW-1003">Cell membrane</keyword>
<feature type="transmembrane region" description="Helical" evidence="9">
    <location>
        <begin position="390"/>
        <end position="414"/>
    </location>
</feature>
<comment type="similarity">
    <text evidence="2">Belongs to the resistance-nodulation-cell division (RND) (TC 2.A.6) family.</text>
</comment>
<evidence type="ECO:0000256" key="7">
    <source>
        <dbReference type="ARBA" id="ARBA00022989"/>
    </source>
</evidence>
<dbReference type="InterPro" id="IPR004764">
    <property type="entry name" value="MdtF-like"/>
</dbReference>
<dbReference type="InterPro" id="IPR001036">
    <property type="entry name" value="Acrflvin-R"/>
</dbReference>
<evidence type="ECO:0000256" key="5">
    <source>
        <dbReference type="ARBA" id="ARBA00022519"/>
    </source>
</evidence>
<feature type="transmembrane region" description="Helical" evidence="9">
    <location>
        <begin position="364"/>
        <end position="384"/>
    </location>
</feature>
<evidence type="ECO:0000256" key="4">
    <source>
        <dbReference type="ARBA" id="ARBA00022475"/>
    </source>
</evidence>
<dbReference type="Gene3D" id="1.20.1640.10">
    <property type="entry name" value="Multidrug efflux transporter AcrB transmembrane domain"/>
    <property type="match status" value="2"/>
</dbReference>
<comment type="caution">
    <text evidence="10">The sequence shown here is derived from an EMBL/GenBank/DDBJ whole genome shotgun (WGS) entry which is preliminary data.</text>
</comment>
<dbReference type="PRINTS" id="PR00702">
    <property type="entry name" value="ACRIFLAVINRP"/>
</dbReference>
<feature type="transmembrane region" description="Helical" evidence="9">
    <location>
        <begin position="874"/>
        <end position="892"/>
    </location>
</feature>
<dbReference type="Gene3D" id="3.30.70.1430">
    <property type="entry name" value="Multidrug efflux transporter AcrB pore domain"/>
    <property type="match status" value="2"/>
</dbReference>
<keyword evidence="5" id="KW-0997">Cell inner membrane</keyword>
<dbReference type="GO" id="GO:0009636">
    <property type="term" value="P:response to toxic substance"/>
    <property type="evidence" value="ECO:0007669"/>
    <property type="project" value="UniProtKB-ARBA"/>
</dbReference>
<dbReference type="FunFam" id="3.30.70.1430:FF:000001">
    <property type="entry name" value="Efflux pump membrane transporter"/>
    <property type="match status" value="1"/>
</dbReference>
<evidence type="ECO:0000256" key="6">
    <source>
        <dbReference type="ARBA" id="ARBA00022692"/>
    </source>
</evidence>